<dbReference type="Pfam" id="PF00535">
    <property type="entry name" value="Glycos_transf_2"/>
    <property type="match status" value="1"/>
</dbReference>
<dbReference type="RefSeq" id="WP_272775136.1">
    <property type="nucleotide sequence ID" value="NZ_JAQQLI010000001.1"/>
</dbReference>
<dbReference type="PANTHER" id="PTHR22916">
    <property type="entry name" value="GLYCOSYLTRANSFERASE"/>
    <property type="match status" value="1"/>
</dbReference>
<organism evidence="2 3">
    <name type="scientific">Rhodoplanes tepidamans</name>
    <name type="common">Rhodoplanes cryptolactis</name>
    <dbReference type="NCBI Taxonomy" id="200616"/>
    <lineage>
        <taxon>Bacteria</taxon>
        <taxon>Pseudomonadati</taxon>
        <taxon>Pseudomonadota</taxon>
        <taxon>Alphaproteobacteria</taxon>
        <taxon>Hyphomicrobiales</taxon>
        <taxon>Nitrobacteraceae</taxon>
        <taxon>Rhodoplanes</taxon>
    </lineage>
</organism>
<gene>
    <name evidence="2" type="ORF">PQJ73_01225</name>
</gene>
<sequence length="221" mass="24216">MPLSVIVPVYNGAPWLAATLDSALAQSLPADEIVIVDDGSTDASPDILRAFGDRLRVIRQPNAGVAAARNAGLAQARGDLICFLDQDDLWPADRNRLLVEALAADPAADLAAGRVEILWERAEPPTRPEETDTLHRQTLLGSLCVRRSVFERLGPLSTAVGYGDDLDFAMLRREAGLRTVMLDAVTLIYRIHDTNTSIDREVSKDIILNVLQRSLRRRRGA</sequence>
<evidence type="ECO:0000313" key="3">
    <source>
        <dbReference type="Proteomes" id="UP001165652"/>
    </source>
</evidence>
<proteinExistence type="predicted"/>
<feature type="domain" description="Glycosyltransferase 2-like" evidence="1">
    <location>
        <begin position="4"/>
        <end position="129"/>
    </location>
</feature>
<dbReference type="SUPFAM" id="SSF53448">
    <property type="entry name" value="Nucleotide-diphospho-sugar transferases"/>
    <property type="match status" value="1"/>
</dbReference>
<dbReference type="InterPro" id="IPR001173">
    <property type="entry name" value="Glyco_trans_2-like"/>
</dbReference>
<dbReference type="EMBL" id="JAQQLI010000001">
    <property type="protein sequence ID" value="MDC7784292.1"/>
    <property type="molecule type" value="Genomic_DNA"/>
</dbReference>
<reference evidence="2" key="2">
    <citation type="submission" date="2023-02" db="EMBL/GenBank/DDBJ databases">
        <authorList>
            <person name="Rayyan A."/>
            <person name="Meyer T."/>
            <person name="Kyndt J.A."/>
        </authorList>
    </citation>
    <scope>NUCLEOTIDE SEQUENCE</scope>
    <source>
        <strain evidence="2">DSM 9987</strain>
    </source>
</reference>
<dbReference type="Proteomes" id="UP001165652">
    <property type="component" value="Unassembled WGS sequence"/>
</dbReference>
<protein>
    <submittedName>
        <fullName evidence="2">Glycosyltransferase family A protein</fullName>
    </submittedName>
</protein>
<evidence type="ECO:0000313" key="2">
    <source>
        <dbReference type="EMBL" id="MDC7784292.1"/>
    </source>
</evidence>
<accession>A0ABT5J3R7</accession>
<dbReference type="CDD" id="cd00761">
    <property type="entry name" value="Glyco_tranf_GTA_type"/>
    <property type="match status" value="1"/>
</dbReference>
<dbReference type="InterPro" id="IPR029044">
    <property type="entry name" value="Nucleotide-diphossugar_trans"/>
</dbReference>
<name>A0ABT5J3R7_RHOTP</name>
<evidence type="ECO:0000259" key="1">
    <source>
        <dbReference type="Pfam" id="PF00535"/>
    </source>
</evidence>
<comment type="caution">
    <text evidence="2">The sequence shown here is derived from an EMBL/GenBank/DDBJ whole genome shotgun (WGS) entry which is preliminary data.</text>
</comment>
<keyword evidence="3" id="KW-1185">Reference proteome</keyword>
<reference evidence="2" key="1">
    <citation type="journal article" date="2023" name="Microbiol Resour">
        <title>Genome Sequences of Rhodoplanes serenus and Two Thermotolerant Strains, Rhodoplanes tepidamans and 'Rhodoplanes cryptolactis,' Further Refine the Genus.</title>
        <authorList>
            <person name="Rayyan A.A."/>
            <person name="Kyndt J.A."/>
        </authorList>
    </citation>
    <scope>NUCLEOTIDE SEQUENCE</scope>
    <source>
        <strain evidence="2">DSM 9987</strain>
    </source>
</reference>
<dbReference type="Gene3D" id="3.90.550.10">
    <property type="entry name" value="Spore Coat Polysaccharide Biosynthesis Protein SpsA, Chain A"/>
    <property type="match status" value="1"/>
</dbReference>
<dbReference type="PANTHER" id="PTHR22916:SF3">
    <property type="entry name" value="UDP-GLCNAC:BETAGAL BETA-1,3-N-ACETYLGLUCOSAMINYLTRANSFERASE-LIKE PROTEIN 1"/>
    <property type="match status" value="1"/>
</dbReference>